<dbReference type="EMBL" id="WHWC01000016">
    <property type="protein sequence ID" value="KAG8367175.1"/>
    <property type="molecule type" value="Genomic_DNA"/>
</dbReference>
<dbReference type="InterPro" id="IPR002182">
    <property type="entry name" value="NB-ARC"/>
</dbReference>
<sequence>MAYAALVSFAQIMEQIIHHDDQDSTFLHSKQQIKSLHDHIIFLQAFLEDFPEKSANSLKGRIRDTTYEAENIIEYFMSEQVRSNYDSGKLYEELQKSATEVDLIEGEVMEIKNSVRTGDVQLMSDFPNASSSSRKVLTPTDEDTMVGFNDDLMIIKTPLCGESSELKVVPIFGMGGIGKTTLARNAYEDPLIVEHFHIRVWVTVSQDYSTQAILSNLQVSIKAFNKEHEQRNELMDEYVHKSLKGRTYVIVMDDMWSTGAWDDVMRVLPNDRNGSRIMLTTRLSDVAVYAASSSPLHRMQFMDANQSWKLLCQKVFKQEHCPRELEDIGRMIARSCRGLPPAIVVIAGLLSTGSKSRASWKNIAKNVNLVVTTHDEHFAKILSLSYTHLPHHLRPCSLYVGGFPKDYHIRVSKLIKLWAAEGFLKLSGSKNYEETAEEYLEDLVKRSLVMVTKRKPNGTIKSCSLHDLLRDMCIKKAQEEKFLQVMDKYVDNNLLKSIEKQRRISIHYVDLLANIHRTGTIRTIIYFLYDLSSPRFIQSFRLLRVLDFVNTCFRNFPTEVLELFQLRYLALDCDSVNIPPSISNLQNLQTLIINSKRTSMSVQHTTHFPSEFWKMTQLRHVVLFRLLALPNLLGPTSALKNLQTLLAVTNFKCTVGVLKMIPNLKKLGIYIHSSGFSWENYHLNNLVHLHQLEKFKLVIRGGIHPQNLNLAFSTTLKKLSLNWCLLASEDMAVFGALPNLEVLKLRNHACHGFKWETNEGQFPRLKFLLIKDSDLQHWITESSHFPNLKCLVLHSCNKLRKIPDDIGEIPTLEVIEVDNSNISLVESAKRIKEEQQNYGNDAFQVRIKNRHSYVF</sequence>
<dbReference type="GO" id="GO:0005737">
    <property type="term" value="C:cytoplasm"/>
    <property type="evidence" value="ECO:0007669"/>
    <property type="project" value="UniProtKB-SubCell"/>
</dbReference>
<dbReference type="GO" id="GO:0005524">
    <property type="term" value="F:ATP binding"/>
    <property type="evidence" value="ECO:0007669"/>
    <property type="project" value="UniProtKB-KW"/>
</dbReference>
<evidence type="ECO:0000256" key="3">
    <source>
        <dbReference type="ARBA" id="ARBA00008894"/>
    </source>
</evidence>
<evidence type="ECO:0000256" key="10">
    <source>
        <dbReference type="ARBA" id="ARBA00022840"/>
    </source>
</evidence>
<evidence type="ECO:0000313" key="14">
    <source>
        <dbReference type="EMBL" id="KAG8367175.1"/>
    </source>
</evidence>
<keyword evidence="5" id="KW-0433">Leucine-rich repeat</keyword>
<dbReference type="InterPro" id="IPR042197">
    <property type="entry name" value="Apaf_helical"/>
</dbReference>
<keyword evidence="10" id="KW-0067">ATP-binding</keyword>
<evidence type="ECO:0000256" key="5">
    <source>
        <dbReference type="ARBA" id="ARBA00022614"/>
    </source>
</evidence>
<dbReference type="Proteomes" id="UP000826271">
    <property type="component" value="Unassembled WGS sequence"/>
</dbReference>
<evidence type="ECO:0000256" key="4">
    <source>
        <dbReference type="ARBA" id="ARBA00022490"/>
    </source>
</evidence>
<protein>
    <recommendedName>
        <fullName evidence="16">NB-ARC domain-containing protein</fullName>
    </recommendedName>
</protein>
<gene>
    <name evidence="14" type="ORF">BUALT_Bualt16G0045300</name>
</gene>
<dbReference type="InterPro" id="IPR055414">
    <property type="entry name" value="LRR_R13L4/SHOC2-like"/>
</dbReference>
<dbReference type="InterPro" id="IPR058922">
    <property type="entry name" value="WHD_DRP"/>
</dbReference>
<dbReference type="InterPro" id="IPR044974">
    <property type="entry name" value="Disease_R_plants"/>
</dbReference>
<proteinExistence type="inferred from homology"/>
<feature type="domain" description="NB-ARC" evidence="11">
    <location>
        <begin position="162"/>
        <end position="320"/>
    </location>
</feature>
<dbReference type="FunFam" id="3.40.50.300:FF:001091">
    <property type="entry name" value="Probable disease resistance protein At1g61300"/>
    <property type="match status" value="1"/>
</dbReference>
<dbReference type="Gene3D" id="1.10.10.10">
    <property type="entry name" value="Winged helix-like DNA-binding domain superfamily/Winged helix DNA-binding domain"/>
    <property type="match status" value="1"/>
</dbReference>
<keyword evidence="9" id="KW-0611">Plant defense</keyword>
<dbReference type="SUPFAM" id="SSF52058">
    <property type="entry name" value="L domain-like"/>
    <property type="match status" value="1"/>
</dbReference>
<dbReference type="Gene3D" id="1.10.8.430">
    <property type="entry name" value="Helical domain of apoptotic protease-activating factors"/>
    <property type="match status" value="1"/>
</dbReference>
<evidence type="ECO:0000259" key="12">
    <source>
        <dbReference type="Pfam" id="PF23559"/>
    </source>
</evidence>
<evidence type="ECO:0000313" key="15">
    <source>
        <dbReference type="Proteomes" id="UP000826271"/>
    </source>
</evidence>
<dbReference type="Gene3D" id="3.40.50.300">
    <property type="entry name" value="P-loop containing nucleotide triphosphate hydrolases"/>
    <property type="match status" value="1"/>
</dbReference>
<evidence type="ECO:0000256" key="6">
    <source>
        <dbReference type="ARBA" id="ARBA00022667"/>
    </source>
</evidence>
<dbReference type="Pfam" id="PF00931">
    <property type="entry name" value="NB-ARC"/>
    <property type="match status" value="1"/>
</dbReference>
<feature type="domain" description="Disease resistance protein winged helix" evidence="12">
    <location>
        <begin position="403"/>
        <end position="472"/>
    </location>
</feature>
<evidence type="ECO:0000256" key="7">
    <source>
        <dbReference type="ARBA" id="ARBA00022737"/>
    </source>
</evidence>
<dbReference type="PANTHER" id="PTHR23155:SF1152">
    <property type="entry name" value="AAA+ ATPASE DOMAIN-CONTAINING PROTEIN"/>
    <property type="match status" value="1"/>
</dbReference>
<accession>A0AAV6WEH3</accession>
<keyword evidence="6" id="KW-0381">Hypersensitive response</keyword>
<comment type="similarity">
    <text evidence="3">Belongs to the disease resistance NB-LRR family.</text>
</comment>
<reference evidence="14" key="1">
    <citation type="submission" date="2019-10" db="EMBL/GenBank/DDBJ databases">
        <authorList>
            <person name="Zhang R."/>
            <person name="Pan Y."/>
            <person name="Wang J."/>
            <person name="Ma R."/>
            <person name="Yu S."/>
        </authorList>
    </citation>
    <scope>NUCLEOTIDE SEQUENCE</scope>
    <source>
        <strain evidence="14">LA-IB0</strain>
        <tissue evidence="14">Leaf</tissue>
    </source>
</reference>
<comment type="caution">
    <text evidence="14">The sequence shown here is derived from an EMBL/GenBank/DDBJ whole genome shotgun (WGS) entry which is preliminary data.</text>
</comment>
<keyword evidence="8" id="KW-0547">Nucleotide-binding</keyword>
<dbReference type="SUPFAM" id="SSF52540">
    <property type="entry name" value="P-loop containing nucleoside triphosphate hydrolases"/>
    <property type="match status" value="1"/>
</dbReference>
<name>A0AAV6WEH3_9LAMI</name>
<dbReference type="Pfam" id="PF23559">
    <property type="entry name" value="WHD_DRP"/>
    <property type="match status" value="1"/>
</dbReference>
<dbReference type="Gene3D" id="1.20.5.4130">
    <property type="match status" value="1"/>
</dbReference>
<dbReference type="InterPro" id="IPR027417">
    <property type="entry name" value="P-loop_NTPase"/>
</dbReference>
<dbReference type="InterPro" id="IPR032675">
    <property type="entry name" value="LRR_dom_sf"/>
</dbReference>
<dbReference type="PANTHER" id="PTHR23155">
    <property type="entry name" value="DISEASE RESISTANCE PROTEIN RP"/>
    <property type="match status" value="1"/>
</dbReference>
<evidence type="ECO:0000256" key="8">
    <source>
        <dbReference type="ARBA" id="ARBA00022741"/>
    </source>
</evidence>
<dbReference type="AlphaFoldDB" id="A0AAV6WEH3"/>
<keyword evidence="7" id="KW-0677">Repeat</keyword>
<dbReference type="FunFam" id="1.10.10.10:FF:000322">
    <property type="entry name" value="Probable disease resistance protein At1g63360"/>
    <property type="match status" value="1"/>
</dbReference>
<dbReference type="GO" id="GO:0051607">
    <property type="term" value="P:defense response to virus"/>
    <property type="evidence" value="ECO:0007669"/>
    <property type="project" value="UniProtKB-ARBA"/>
</dbReference>
<dbReference type="InterPro" id="IPR036388">
    <property type="entry name" value="WH-like_DNA-bd_sf"/>
</dbReference>
<evidence type="ECO:0000256" key="1">
    <source>
        <dbReference type="ARBA" id="ARBA00002074"/>
    </source>
</evidence>
<evidence type="ECO:0000256" key="9">
    <source>
        <dbReference type="ARBA" id="ARBA00022821"/>
    </source>
</evidence>
<evidence type="ECO:0000259" key="13">
    <source>
        <dbReference type="Pfam" id="PF23598"/>
    </source>
</evidence>
<dbReference type="Gene3D" id="3.80.10.10">
    <property type="entry name" value="Ribonuclease Inhibitor"/>
    <property type="match status" value="1"/>
</dbReference>
<feature type="domain" description="Disease resistance R13L4/SHOC-2-like LRR" evidence="13">
    <location>
        <begin position="521"/>
        <end position="705"/>
    </location>
</feature>
<organism evidence="14 15">
    <name type="scientific">Buddleja alternifolia</name>
    <dbReference type="NCBI Taxonomy" id="168488"/>
    <lineage>
        <taxon>Eukaryota</taxon>
        <taxon>Viridiplantae</taxon>
        <taxon>Streptophyta</taxon>
        <taxon>Embryophyta</taxon>
        <taxon>Tracheophyta</taxon>
        <taxon>Spermatophyta</taxon>
        <taxon>Magnoliopsida</taxon>
        <taxon>eudicotyledons</taxon>
        <taxon>Gunneridae</taxon>
        <taxon>Pentapetalae</taxon>
        <taxon>asterids</taxon>
        <taxon>lamiids</taxon>
        <taxon>Lamiales</taxon>
        <taxon>Scrophulariaceae</taxon>
        <taxon>Buddlejeae</taxon>
        <taxon>Buddleja</taxon>
    </lineage>
</organism>
<keyword evidence="15" id="KW-1185">Reference proteome</keyword>
<dbReference type="GO" id="GO:0043531">
    <property type="term" value="F:ADP binding"/>
    <property type="evidence" value="ECO:0007669"/>
    <property type="project" value="InterPro"/>
</dbReference>
<evidence type="ECO:0008006" key="16">
    <source>
        <dbReference type="Google" id="ProtNLM"/>
    </source>
</evidence>
<keyword evidence="4" id="KW-0963">Cytoplasm</keyword>
<evidence type="ECO:0000256" key="2">
    <source>
        <dbReference type="ARBA" id="ARBA00004496"/>
    </source>
</evidence>
<comment type="function">
    <text evidence="1">Confers resistance to late blight (Phytophthora infestans) races carrying the avirulence gene Avr1. Resistance proteins guard the plant against pathogens that contain an appropriate avirulence protein via an indirect interaction with this avirulence protein. That triggers a defense system including the hypersensitive response, which restricts the pathogen growth.</text>
</comment>
<comment type="subcellular location">
    <subcellularLocation>
        <location evidence="2">Cytoplasm</location>
    </subcellularLocation>
</comment>
<dbReference type="Pfam" id="PF23598">
    <property type="entry name" value="LRR_14"/>
    <property type="match status" value="1"/>
</dbReference>
<evidence type="ECO:0000259" key="11">
    <source>
        <dbReference type="Pfam" id="PF00931"/>
    </source>
</evidence>
<dbReference type="GO" id="GO:0009626">
    <property type="term" value="P:plant-type hypersensitive response"/>
    <property type="evidence" value="ECO:0007669"/>
    <property type="project" value="UniProtKB-KW"/>
</dbReference>
<dbReference type="PRINTS" id="PR00364">
    <property type="entry name" value="DISEASERSIST"/>
</dbReference>